<dbReference type="Proteomes" id="UP000264820">
    <property type="component" value="Unplaced"/>
</dbReference>
<dbReference type="Gene3D" id="3.40.630.30">
    <property type="match status" value="1"/>
</dbReference>
<dbReference type="OrthoDB" id="7305308at2759"/>
<reference evidence="5" key="2">
    <citation type="submission" date="2025-09" db="UniProtKB">
        <authorList>
            <consortium name="Ensembl"/>
        </authorList>
    </citation>
    <scope>IDENTIFICATION</scope>
</reference>
<dbReference type="Ensembl" id="ENSHCOT00000008602.1">
    <property type="protein sequence ID" value="ENSHCOP00000019499.1"/>
    <property type="gene ID" value="ENSHCOG00000004870.1"/>
</dbReference>
<feature type="domain" description="N-acetyltransferase" evidence="4">
    <location>
        <begin position="3"/>
        <end position="164"/>
    </location>
</feature>
<protein>
    <submittedName>
        <fullName evidence="5">Spermidine/spermine N1-acetyltransferase family member 2b</fullName>
    </submittedName>
</protein>
<evidence type="ECO:0000313" key="5">
    <source>
        <dbReference type="Ensembl" id="ENSHCOP00000019499.1"/>
    </source>
</evidence>
<dbReference type="RefSeq" id="XP_019719831.1">
    <property type="nucleotide sequence ID" value="XM_019864272.1"/>
</dbReference>
<dbReference type="STRING" id="109280.ENSHCOP00000019499"/>
<dbReference type="GO" id="GO:0008080">
    <property type="term" value="F:N-acetyltransferase activity"/>
    <property type="evidence" value="ECO:0007669"/>
    <property type="project" value="TreeGrafter"/>
</dbReference>
<keyword evidence="3" id="KW-0012">Acyltransferase</keyword>
<dbReference type="InterPro" id="IPR016181">
    <property type="entry name" value="Acyl_CoA_acyltransferase"/>
</dbReference>
<evidence type="ECO:0000259" key="4">
    <source>
        <dbReference type="PROSITE" id="PS51186"/>
    </source>
</evidence>
<accession>A0A3Q2YLV6</accession>
<reference evidence="5" key="1">
    <citation type="submission" date="2025-08" db="UniProtKB">
        <authorList>
            <consortium name="Ensembl"/>
        </authorList>
    </citation>
    <scope>IDENTIFICATION</scope>
</reference>
<comment type="similarity">
    <text evidence="1">Belongs to the acetyltransferase family.</text>
</comment>
<dbReference type="GeneTree" id="ENSGT00950000183121"/>
<dbReference type="FunFam" id="3.40.630.30:FF:000011">
    <property type="entry name" value="Diamine acetyltransferase 1"/>
    <property type="match status" value="1"/>
</dbReference>
<dbReference type="OMA" id="QSEWVRY"/>
<dbReference type="Pfam" id="PF00583">
    <property type="entry name" value="Acetyltransf_1"/>
    <property type="match status" value="1"/>
</dbReference>
<evidence type="ECO:0000256" key="2">
    <source>
        <dbReference type="ARBA" id="ARBA00022679"/>
    </source>
</evidence>
<evidence type="ECO:0000256" key="1">
    <source>
        <dbReference type="ARBA" id="ARBA00008694"/>
    </source>
</evidence>
<dbReference type="AlphaFoldDB" id="A0A3Q2YLV6"/>
<dbReference type="SUPFAM" id="SSF55729">
    <property type="entry name" value="Acyl-CoA N-acyltransferases (Nat)"/>
    <property type="match status" value="1"/>
</dbReference>
<dbReference type="PANTHER" id="PTHR10545:SF51">
    <property type="entry name" value="THIALYSINE N-EPSILON-ACETYLTRANSFERASE"/>
    <property type="match status" value="1"/>
</dbReference>
<dbReference type="GO" id="GO:0006595">
    <property type="term" value="P:polyamine metabolic process"/>
    <property type="evidence" value="ECO:0007669"/>
    <property type="project" value="UniProtKB-ARBA"/>
</dbReference>
<proteinExistence type="inferred from homology"/>
<evidence type="ECO:0000256" key="3">
    <source>
        <dbReference type="ARBA" id="ARBA00023315"/>
    </source>
</evidence>
<organism evidence="5 6">
    <name type="scientific">Hippocampus comes</name>
    <name type="common">Tiger tail seahorse</name>
    <dbReference type="NCBI Taxonomy" id="109280"/>
    <lineage>
        <taxon>Eukaryota</taxon>
        <taxon>Metazoa</taxon>
        <taxon>Chordata</taxon>
        <taxon>Craniata</taxon>
        <taxon>Vertebrata</taxon>
        <taxon>Euteleostomi</taxon>
        <taxon>Actinopterygii</taxon>
        <taxon>Neopterygii</taxon>
        <taxon>Teleostei</taxon>
        <taxon>Neoteleostei</taxon>
        <taxon>Acanthomorphata</taxon>
        <taxon>Syngnathiaria</taxon>
        <taxon>Syngnathiformes</taxon>
        <taxon>Syngnathoidei</taxon>
        <taxon>Syngnathidae</taxon>
        <taxon>Hippocampus</taxon>
    </lineage>
</organism>
<dbReference type="InterPro" id="IPR051016">
    <property type="entry name" value="Diverse_Substrate_AcTransf"/>
</dbReference>
<dbReference type="PROSITE" id="PS51186">
    <property type="entry name" value="GNAT"/>
    <property type="match status" value="1"/>
</dbReference>
<dbReference type="CDD" id="cd04301">
    <property type="entry name" value="NAT_SF"/>
    <property type="match status" value="1"/>
</dbReference>
<evidence type="ECO:0000313" key="6">
    <source>
        <dbReference type="Proteomes" id="UP000264820"/>
    </source>
</evidence>
<dbReference type="PANTHER" id="PTHR10545">
    <property type="entry name" value="DIAMINE N-ACETYLTRANSFERASE"/>
    <property type="match status" value="1"/>
</dbReference>
<keyword evidence="2" id="KW-0808">Transferase</keyword>
<dbReference type="GeneID" id="109512468"/>
<name>A0A3Q2YLV6_HIPCM</name>
<keyword evidence="6" id="KW-1185">Reference proteome</keyword>
<sequence>MNFTIRAATKVDCKDISRMIMELALFEKMTDQVKISSEELERDGFCPNPLFECLVAEVPKENKSKEGFTTVGYGLYFYTYSTWKGRSMYLEDLYVMPEFRGFGIGKGLLSTVAKVAKEKHCARLQLSVLDWNAPSRDFYATRGAQDLTVKEGWHLIRFDGQSLDDLGNDAQKK</sequence>
<dbReference type="InterPro" id="IPR000182">
    <property type="entry name" value="GNAT_dom"/>
</dbReference>